<evidence type="ECO:0000259" key="7">
    <source>
        <dbReference type="PROSITE" id="PS50928"/>
    </source>
</evidence>
<proteinExistence type="inferred from homology"/>
<feature type="transmembrane region" description="Helical" evidence="6">
    <location>
        <begin position="384"/>
        <end position="406"/>
    </location>
</feature>
<gene>
    <name evidence="8" type="ORF">SAMN05421762_1583</name>
</gene>
<keyword evidence="2 6" id="KW-0813">Transport</keyword>
<dbReference type="NCBIfam" id="TIGR01097">
    <property type="entry name" value="PhnE"/>
    <property type="match status" value="1"/>
</dbReference>
<dbReference type="InterPro" id="IPR005769">
    <property type="entry name" value="PhnE/PtxC"/>
</dbReference>
<comment type="subcellular location">
    <subcellularLocation>
        <location evidence="1 6">Cell membrane</location>
        <topology evidence="1 6">Multi-pass membrane protein</topology>
    </subcellularLocation>
</comment>
<evidence type="ECO:0000256" key="4">
    <source>
        <dbReference type="ARBA" id="ARBA00022989"/>
    </source>
</evidence>
<evidence type="ECO:0000256" key="1">
    <source>
        <dbReference type="ARBA" id="ARBA00004651"/>
    </source>
</evidence>
<evidence type="ECO:0000256" key="5">
    <source>
        <dbReference type="ARBA" id="ARBA00023136"/>
    </source>
</evidence>
<dbReference type="AlphaFoldDB" id="A0A1I1KPD0"/>
<protein>
    <submittedName>
        <fullName evidence="8">Phosphonate transport system permease protein</fullName>
    </submittedName>
</protein>
<dbReference type="PANTHER" id="PTHR30043:SF9">
    <property type="entry name" value="PHOSPHONATES TRANSPORT SYSTEM PERMEASE PROTEIN"/>
    <property type="match status" value="1"/>
</dbReference>
<dbReference type="InterPro" id="IPR000515">
    <property type="entry name" value="MetI-like"/>
</dbReference>
<dbReference type="PROSITE" id="PS50928">
    <property type="entry name" value="ABC_TM1"/>
    <property type="match status" value="1"/>
</dbReference>
<evidence type="ECO:0000256" key="2">
    <source>
        <dbReference type="ARBA" id="ARBA00022448"/>
    </source>
</evidence>
<feature type="transmembrane region" description="Helical" evidence="6">
    <location>
        <begin position="27"/>
        <end position="47"/>
    </location>
</feature>
<evidence type="ECO:0000313" key="8">
    <source>
        <dbReference type="EMBL" id="SFC62627.1"/>
    </source>
</evidence>
<feature type="transmembrane region" description="Helical" evidence="6">
    <location>
        <begin position="412"/>
        <end position="429"/>
    </location>
</feature>
<dbReference type="STRING" id="517719.SAMN05421762_1583"/>
<evidence type="ECO:0000256" key="3">
    <source>
        <dbReference type="ARBA" id="ARBA00022692"/>
    </source>
</evidence>
<dbReference type="GO" id="GO:0005886">
    <property type="term" value="C:plasma membrane"/>
    <property type="evidence" value="ECO:0007669"/>
    <property type="project" value="UniProtKB-SubCell"/>
</dbReference>
<dbReference type="RefSeq" id="WP_244525546.1">
    <property type="nucleotide sequence ID" value="NZ_FNZG01000003.1"/>
</dbReference>
<organism evidence="8 9">
    <name type="scientific">Pseudooceanicola nitratireducens</name>
    <dbReference type="NCBI Taxonomy" id="517719"/>
    <lineage>
        <taxon>Bacteria</taxon>
        <taxon>Pseudomonadati</taxon>
        <taxon>Pseudomonadota</taxon>
        <taxon>Alphaproteobacteria</taxon>
        <taxon>Rhodobacterales</taxon>
        <taxon>Paracoccaceae</taxon>
        <taxon>Pseudooceanicola</taxon>
    </lineage>
</organism>
<accession>A0A1I1KPD0</accession>
<evidence type="ECO:0000256" key="6">
    <source>
        <dbReference type="RuleBase" id="RU363032"/>
    </source>
</evidence>
<dbReference type="EMBL" id="FOLX01000001">
    <property type="protein sequence ID" value="SFC62627.1"/>
    <property type="molecule type" value="Genomic_DNA"/>
</dbReference>
<dbReference type="Pfam" id="PF00528">
    <property type="entry name" value="BPD_transp_1"/>
    <property type="match status" value="1"/>
</dbReference>
<dbReference type="GO" id="GO:0015416">
    <property type="term" value="F:ABC-type phosphonate transporter activity"/>
    <property type="evidence" value="ECO:0007669"/>
    <property type="project" value="InterPro"/>
</dbReference>
<comment type="similarity">
    <text evidence="6">Belongs to the binding-protein-dependent transport system permease family.</text>
</comment>
<feature type="transmembrane region" description="Helical" evidence="6">
    <location>
        <begin position="242"/>
        <end position="270"/>
    </location>
</feature>
<reference evidence="8 9" key="1">
    <citation type="submission" date="2016-10" db="EMBL/GenBank/DDBJ databases">
        <authorList>
            <person name="de Groot N.N."/>
        </authorList>
    </citation>
    <scope>NUCLEOTIDE SEQUENCE [LARGE SCALE GENOMIC DNA]</scope>
    <source>
        <strain evidence="8 9">DSM 29619</strain>
    </source>
</reference>
<keyword evidence="9" id="KW-1185">Reference proteome</keyword>
<dbReference type="Proteomes" id="UP000231644">
    <property type="component" value="Unassembled WGS sequence"/>
</dbReference>
<dbReference type="Gene3D" id="1.10.3720.10">
    <property type="entry name" value="MetI-like"/>
    <property type="match status" value="1"/>
</dbReference>
<feature type="domain" description="ABC transmembrane type-1" evidence="7">
    <location>
        <begin position="246"/>
        <end position="430"/>
    </location>
</feature>
<dbReference type="CDD" id="cd06261">
    <property type="entry name" value="TM_PBP2"/>
    <property type="match status" value="1"/>
</dbReference>
<name>A0A1I1KPD0_9RHOB</name>
<evidence type="ECO:0000313" key="9">
    <source>
        <dbReference type="Proteomes" id="UP000231644"/>
    </source>
</evidence>
<keyword evidence="5 6" id="KW-0472">Membrane</keyword>
<dbReference type="SUPFAM" id="SSF161098">
    <property type="entry name" value="MetI-like"/>
    <property type="match status" value="1"/>
</dbReference>
<dbReference type="PANTHER" id="PTHR30043">
    <property type="entry name" value="PHOSPHONATES TRANSPORT SYSTEM PERMEASE PROTEIN"/>
    <property type="match status" value="1"/>
</dbReference>
<dbReference type="InterPro" id="IPR035906">
    <property type="entry name" value="MetI-like_sf"/>
</dbReference>
<keyword evidence="4 6" id="KW-1133">Transmembrane helix</keyword>
<sequence length="445" mass="48748">MTLHADPMTAQISLKDQADRLFRRKRLTSLAIPLVVLAYLVYAFFAFDVPGLIDRADPENGRTLVRDSYSYKTHVTRDNRSGAVSVAIEGERKGAYPEGTSPDWVALGSGSDPVTTITLDGGGVVTFGPDQISYDIPGYGLVTARPGRTGANASFPEGPLPEWINASKNRVAITTDEARLSITRNKTELFRYSLGWELFFFTLDSPYHGMSAGDLASRAVNGEAGEIFHDFWTNAMWRHGEVAWALFETVLMAFLGTFGAAIVALPLAFLAARNFTPLTLVRQLARRLFDLFRGVDALIWTIVLARAFGPGPLTGALAILVTDTGSFGKMFSEALENVDGKQIEGLQSVGAKPVQRYRFGVIPQVTPVLLSQMLYFFESNTRSATVIGAITGGGIGLLLTQAMITQKDWEEVTYYIVLVVLLVFVMDWFSGWLRRKLIKGDAGGH</sequence>
<keyword evidence="3 6" id="KW-0812">Transmembrane</keyword>